<name>A0A9X8RF82_9BACI</name>
<dbReference type="AlphaFoldDB" id="A0A9X8RF82"/>
<comment type="caution">
    <text evidence="3">The sequence shown here is derived from an EMBL/GenBank/DDBJ whole genome shotgun (WGS) entry which is preliminary data.</text>
</comment>
<proteinExistence type="predicted"/>
<dbReference type="RefSeq" id="WP_048689328.1">
    <property type="nucleotide sequence ID" value="NZ_CABIYS010000008.1"/>
</dbReference>
<gene>
    <name evidence="2" type="ORF">BN1180_03460</name>
    <name evidence="3" type="ORF">SAMN05878482_1221</name>
</gene>
<evidence type="ECO:0000259" key="1">
    <source>
        <dbReference type="SMART" id="SM00966"/>
    </source>
</evidence>
<evidence type="ECO:0000313" key="2">
    <source>
        <dbReference type="EMBL" id="CEG33288.1"/>
    </source>
</evidence>
<dbReference type="Gene3D" id="2.10.260.10">
    <property type="match status" value="1"/>
</dbReference>
<dbReference type="Proteomes" id="UP000182110">
    <property type="component" value="Unassembled WGS sequence"/>
</dbReference>
<accession>A0A9X8RF82</accession>
<evidence type="ECO:0000313" key="5">
    <source>
        <dbReference type="Proteomes" id="UP000185829"/>
    </source>
</evidence>
<dbReference type="SMART" id="SM00966">
    <property type="entry name" value="SpoVT_AbrB"/>
    <property type="match status" value="1"/>
</dbReference>
<organism evidence="3 5">
    <name type="scientific">Peribacillus simplex</name>
    <dbReference type="NCBI Taxonomy" id="1478"/>
    <lineage>
        <taxon>Bacteria</taxon>
        <taxon>Bacillati</taxon>
        <taxon>Bacillota</taxon>
        <taxon>Bacilli</taxon>
        <taxon>Bacillales</taxon>
        <taxon>Bacillaceae</taxon>
        <taxon>Peribacillus</taxon>
    </lineage>
</organism>
<protein>
    <submittedName>
        <fullName evidence="3">Addiction module antidote</fullName>
    </submittedName>
    <submittedName>
        <fullName evidence="2">TasA protein</fullName>
    </submittedName>
</protein>
<evidence type="ECO:0000313" key="4">
    <source>
        <dbReference type="Proteomes" id="UP000182110"/>
    </source>
</evidence>
<dbReference type="EMBL" id="CCXW01000001">
    <property type="protein sequence ID" value="CEG33288.1"/>
    <property type="molecule type" value="Genomic_DNA"/>
</dbReference>
<dbReference type="SUPFAM" id="SSF89447">
    <property type="entry name" value="AbrB/MazE/MraZ-like"/>
    <property type="match status" value="1"/>
</dbReference>
<dbReference type="OrthoDB" id="582905at2"/>
<dbReference type="InterPro" id="IPR007159">
    <property type="entry name" value="SpoVT-AbrB_dom"/>
</dbReference>
<sequence length="81" mass="9137">MAIRKLTKVGNSLGITFPVEMLKTANLAFGDELEVEFKGEEIILRKNKNVKLPKGVDAEFMEMLSDVIKEHDEAFKGLVDR</sequence>
<reference evidence="2" key="2">
    <citation type="submission" date="2014-10" db="EMBL/GenBank/DDBJ databases">
        <authorList>
            <person name="Urmite Genomes"/>
        </authorList>
    </citation>
    <scope>NUCLEOTIDE SEQUENCE</scope>
    <source>
        <strain evidence="2">P558</strain>
    </source>
</reference>
<dbReference type="GO" id="GO:0003677">
    <property type="term" value="F:DNA binding"/>
    <property type="evidence" value="ECO:0007669"/>
    <property type="project" value="InterPro"/>
</dbReference>
<keyword evidence="4" id="KW-1185">Reference proteome</keyword>
<reference evidence="2 4" key="1">
    <citation type="journal article" date="2014" name="Genome Announc.">
        <title>Genome Sequence of Bacillus simplex Strain P558, Isolated from a Human Fecal Sample.</title>
        <authorList>
            <person name="Croce O."/>
            <person name="Hugon P."/>
            <person name="Lagier J.C."/>
            <person name="Bibi F."/>
            <person name="Robert C."/>
            <person name="Azhar E.I."/>
            <person name="Raoult D."/>
            <person name="Fournier P.E."/>
        </authorList>
    </citation>
    <scope>NUCLEOTIDE SEQUENCE [LARGE SCALE GENOMIC DNA]</scope>
    <source>
        <strain evidence="2 4">P558</strain>
    </source>
</reference>
<evidence type="ECO:0000313" key="3">
    <source>
        <dbReference type="EMBL" id="SIS14669.1"/>
    </source>
</evidence>
<feature type="domain" description="SpoVT-AbrB" evidence="1">
    <location>
        <begin position="7"/>
        <end position="52"/>
    </location>
</feature>
<reference evidence="3 5" key="3">
    <citation type="submission" date="2017-01" db="EMBL/GenBank/DDBJ databases">
        <authorList>
            <person name="Varghese N."/>
            <person name="Submissions S."/>
        </authorList>
    </citation>
    <scope>NUCLEOTIDE SEQUENCE [LARGE SCALE GENOMIC DNA]</scope>
    <source>
        <strain evidence="3 5">RUG2-6</strain>
    </source>
</reference>
<dbReference type="Proteomes" id="UP000185829">
    <property type="component" value="Unassembled WGS sequence"/>
</dbReference>
<dbReference type="Pfam" id="PF04014">
    <property type="entry name" value="MazE_antitoxin"/>
    <property type="match status" value="1"/>
</dbReference>
<dbReference type="EMBL" id="FTMX01000022">
    <property type="protein sequence ID" value="SIS14669.1"/>
    <property type="molecule type" value="Genomic_DNA"/>
</dbReference>
<dbReference type="KEGG" id="bsj:UP17_25440"/>
<dbReference type="InterPro" id="IPR037914">
    <property type="entry name" value="SpoVT-AbrB_sf"/>
</dbReference>